<dbReference type="InterPro" id="IPR036034">
    <property type="entry name" value="PDZ_sf"/>
</dbReference>
<proteinExistence type="predicted"/>
<dbReference type="SUPFAM" id="SSF102114">
    <property type="entry name" value="Radical SAM enzymes"/>
    <property type="match status" value="1"/>
</dbReference>
<dbReference type="CDD" id="cd01335">
    <property type="entry name" value="Radical_SAM"/>
    <property type="match status" value="1"/>
</dbReference>
<dbReference type="EMBL" id="JANPWE010000005">
    <property type="protein sequence ID" value="MCR6546033.1"/>
    <property type="molecule type" value="Genomic_DNA"/>
</dbReference>
<dbReference type="SFLD" id="SFLDS00029">
    <property type="entry name" value="Radical_SAM"/>
    <property type="match status" value="1"/>
</dbReference>
<keyword evidence="7" id="KW-1185">Reference proteome</keyword>
<dbReference type="InterPro" id="IPR058240">
    <property type="entry name" value="rSAM_sf"/>
</dbReference>
<dbReference type="Gene3D" id="3.20.20.70">
    <property type="entry name" value="Aldolase class I"/>
    <property type="match status" value="1"/>
</dbReference>
<dbReference type="SUPFAM" id="SSF50156">
    <property type="entry name" value="PDZ domain-like"/>
    <property type="match status" value="1"/>
</dbReference>
<keyword evidence="4" id="KW-0411">Iron-sulfur</keyword>
<keyword evidence="1" id="KW-0949">S-adenosyl-L-methionine</keyword>
<gene>
    <name evidence="6" type="ORF">NVS47_11005</name>
</gene>
<evidence type="ECO:0000313" key="6">
    <source>
        <dbReference type="EMBL" id="MCR6546033.1"/>
    </source>
</evidence>
<accession>A0ABT1Y576</accession>
<sequence>MYEIVEPRIEAIKSEIERILSLVELEHKGQPIKVDGFRLRNLAHWQTGCAQTNMEALGPLSGVCNAKCVFCMERSLPFERDYSFLSLPEALTRLQYFDQQNNRCLFPSARPHMETLLNRDAIRILKNARQKNASELFILTTNVSLLTPEIIEELANLKPILLKLSINSTTSENRKSLMGLREDSELTINSMSLLNKFNIPFIGSIVVWPKVDFAELNKSIEDICLYKPYGIRIRLPLIHKFMPKPPTADLNDFWQGTCDYVNSIKGQFNVPIWIEPVQYARVPLLPIVDGVILNSPAQVAGIMAGDMVMEINDRILPTRVDIRNFFSSGALDQLNNLTVKIKRGEKLLTFNLVCHQSYPFSPDLGHPGERFGMLFLPDFDLNYLDNILRVIKKHDARKVLLFCSPLTAGTLENVIDQIPVYRDFFQERFLWIDTLDHTWMEGNTHLLDSRFVVDYENALLEFCDGVNERPDLILIPDSFGSSWGIDFQGRSVFEIETRTGIPVELIPWHYIYGRED</sequence>
<reference evidence="6 7" key="1">
    <citation type="submission" date="2022-08" db="EMBL/GenBank/DDBJ databases">
        <title>Proteogenomics of the novel Dehalobacterium formicoaceticum strain EZ94 highlights a key role of methyltransferases during anaerobic dichloromethane degradation.</title>
        <authorList>
            <person name="Wasmund K."/>
        </authorList>
    </citation>
    <scope>NUCLEOTIDE SEQUENCE [LARGE SCALE GENOMIC DNA]</scope>
    <source>
        <strain evidence="6 7">EZ94</strain>
    </source>
</reference>
<evidence type="ECO:0000256" key="3">
    <source>
        <dbReference type="ARBA" id="ARBA00023004"/>
    </source>
</evidence>
<comment type="caution">
    <text evidence="6">The sequence shown here is derived from an EMBL/GenBank/DDBJ whole genome shotgun (WGS) entry which is preliminary data.</text>
</comment>
<organism evidence="6 7">
    <name type="scientific">Dehalobacterium formicoaceticum</name>
    <dbReference type="NCBI Taxonomy" id="51515"/>
    <lineage>
        <taxon>Bacteria</taxon>
        <taxon>Bacillati</taxon>
        <taxon>Bacillota</taxon>
        <taxon>Clostridia</taxon>
        <taxon>Eubacteriales</taxon>
        <taxon>Peptococcaceae</taxon>
        <taxon>Dehalobacterium</taxon>
    </lineage>
</organism>
<dbReference type="Pfam" id="PF04055">
    <property type="entry name" value="Radical_SAM"/>
    <property type="match status" value="1"/>
</dbReference>
<protein>
    <submittedName>
        <fullName evidence="6">Radical SAM protein</fullName>
    </submittedName>
</protein>
<dbReference type="Gene3D" id="2.30.42.10">
    <property type="match status" value="1"/>
</dbReference>
<evidence type="ECO:0000256" key="1">
    <source>
        <dbReference type="ARBA" id="ARBA00022691"/>
    </source>
</evidence>
<evidence type="ECO:0000256" key="2">
    <source>
        <dbReference type="ARBA" id="ARBA00022723"/>
    </source>
</evidence>
<name>A0ABT1Y576_9FIRM</name>
<evidence type="ECO:0000259" key="5">
    <source>
        <dbReference type="Pfam" id="PF04055"/>
    </source>
</evidence>
<keyword evidence="3" id="KW-0408">Iron</keyword>
<feature type="domain" description="Radical SAM core" evidence="5">
    <location>
        <begin position="61"/>
        <end position="222"/>
    </location>
</feature>
<dbReference type="InterPro" id="IPR013785">
    <property type="entry name" value="Aldolase_TIM"/>
</dbReference>
<evidence type="ECO:0000313" key="7">
    <source>
        <dbReference type="Proteomes" id="UP001524944"/>
    </source>
</evidence>
<dbReference type="RefSeq" id="WP_157677509.1">
    <property type="nucleotide sequence ID" value="NZ_CP022121.1"/>
</dbReference>
<dbReference type="InterPro" id="IPR007197">
    <property type="entry name" value="rSAM"/>
</dbReference>
<keyword evidence="2" id="KW-0479">Metal-binding</keyword>
<evidence type="ECO:0000256" key="4">
    <source>
        <dbReference type="ARBA" id="ARBA00023014"/>
    </source>
</evidence>
<dbReference type="Proteomes" id="UP001524944">
    <property type="component" value="Unassembled WGS sequence"/>
</dbReference>